<dbReference type="RefSeq" id="XP_025600168.1">
    <property type="nucleotide sequence ID" value="XM_025745087.1"/>
</dbReference>
<feature type="compositionally biased region" description="Polar residues" evidence="1">
    <location>
        <begin position="10"/>
        <end position="20"/>
    </location>
</feature>
<evidence type="ECO:0008006" key="4">
    <source>
        <dbReference type="Google" id="ProtNLM"/>
    </source>
</evidence>
<feature type="region of interest" description="Disordered" evidence="1">
    <location>
        <begin position="178"/>
        <end position="205"/>
    </location>
</feature>
<feature type="compositionally biased region" description="Basic residues" evidence="1">
    <location>
        <begin position="25"/>
        <end position="36"/>
    </location>
</feature>
<sequence>MAAIPCQPSAVLNSNLISTPPSRPASRKGSPKRVHSHAATGSPRALSPPVQRPRRAAQQALGTPSSSSSRPVARARLPLRLPTYPIAVLSSPYADFTAHLRAHGLAHEAAELGGCTPDYVMAQLPASLHAETLSFETTLRQLAALGGDVPPHVDFPLESSGSISHLFVVRASLGPAPSAVDQSMPPPAMSARGTSTRPHVSPAPAATSRGLLLPVHGLVYALDCATLPPLPPAHDDRGRLPVVTLHVPAPATFGTVHRYVYTRDAAALLAELLPLRFLSRNLAAGAGAAGGAEPAGAALTAPRARELLASLPTATLLAHARTVHAAWGNAGAIGLLDARYWATLSRAWDLIVGAIALRRARRVDAELAQRMDAHEL</sequence>
<evidence type="ECO:0000313" key="2">
    <source>
        <dbReference type="EMBL" id="PWN99889.1"/>
    </source>
</evidence>
<dbReference type="Proteomes" id="UP000245946">
    <property type="component" value="Unassembled WGS sequence"/>
</dbReference>
<gene>
    <name evidence="2" type="ORF">FA09DRAFT_359281</name>
</gene>
<dbReference type="OrthoDB" id="2523383at2759"/>
<evidence type="ECO:0000313" key="3">
    <source>
        <dbReference type="Proteomes" id="UP000245946"/>
    </source>
</evidence>
<dbReference type="GeneID" id="37272631"/>
<evidence type="ECO:0000256" key="1">
    <source>
        <dbReference type="SAM" id="MobiDB-lite"/>
    </source>
</evidence>
<feature type="region of interest" description="Disordered" evidence="1">
    <location>
        <begin position="1"/>
        <end position="72"/>
    </location>
</feature>
<reference evidence="2 3" key="1">
    <citation type="journal article" date="2018" name="Mol. Biol. Evol.">
        <title>Broad Genomic Sampling Reveals a Smut Pathogenic Ancestry of the Fungal Clade Ustilaginomycotina.</title>
        <authorList>
            <person name="Kijpornyongpan T."/>
            <person name="Mondo S.J."/>
            <person name="Barry K."/>
            <person name="Sandor L."/>
            <person name="Lee J."/>
            <person name="Lipzen A."/>
            <person name="Pangilinan J."/>
            <person name="LaButti K."/>
            <person name="Hainaut M."/>
            <person name="Henrissat B."/>
            <person name="Grigoriev I.V."/>
            <person name="Spatafora J.W."/>
            <person name="Aime M.C."/>
        </authorList>
    </citation>
    <scope>NUCLEOTIDE SEQUENCE [LARGE SCALE GENOMIC DNA]</scope>
    <source>
        <strain evidence="2 3">MCA 4186</strain>
    </source>
</reference>
<organism evidence="2 3">
    <name type="scientific">Tilletiopsis washingtonensis</name>
    <dbReference type="NCBI Taxonomy" id="58919"/>
    <lineage>
        <taxon>Eukaryota</taxon>
        <taxon>Fungi</taxon>
        <taxon>Dikarya</taxon>
        <taxon>Basidiomycota</taxon>
        <taxon>Ustilaginomycotina</taxon>
        <taxon>Exobasidiomycetes</taxon>
        <taxon>Entylomatales</taxon>
        <taxon>Entylomatales incertae sedis</taxon>
        <taxon>Tilletiopsis</taxon>
    </lineage>
</organism>
<proteinExistence type="predicted"/>
<dbReference type="AlphaFoldDB" id="A0A316ZED2"/>
<keyword evidence="3" id="KW-1185">Reference proteome</keyword>
<accession>A0A316ZED2</accession>
<name>A0A316ZED2_9BASI</name>
<dbReference type="EMBL" id="KZ819287">
    <property type="protein sequence ID" value="PWN99889.1"/>
    <property type="molecule type" value="Genomic_DNA"/>
</dbReference>
<protein>
    <recommendedName>
        <fullName evidence="4">Clp1-like protein</fullName>
    </recommendedName>
</protein>